<evidence type="ECO:0000313" key="2">
    <source>
        <dbReference type="Proteomes" id="UP000189701"/>
    </source>
</evidence>
<protein>
    <submittedName>
        <fullName evidence="3">Uncharacterized protein LOC104233684</fullName>
    </submittedName>
</protein>
<reference evidence="2" key="1">
    <citation type="journal article" date="2013" name="Genome Biol.">
        <title>Reference genomes and transcriptomes of Nicotiana sylvestris and Nicotiana tomentosiformis.</title>
        <authorList>
            <person name="Sierro N."/>
            <person name="Battey J.N."/>
            <person name="Ouadi S."/>
            <person name="Bovet L."/>
            <person name="Goepfert S."/>
            <person name="Bakaher N."/>
            <person name="Peitsch M.C."/>
            <person name="Ivanov N.V."/>
        </authorList>
    </citation>
    <scope>NUCLEOTIDE SEQUENCE [LARGE SCALE GENOMIC DNA]</scope>
</reference>
<keyword evidence="2" id="KW-1185">Reference proteome</keyword>
<dbReference type="eggNOG" id="KOG0017">
    <property type="taxonomic scope" value="Eukaryota"/>
</dbReference>
<dbReference type="PANTHER" id="PTHR46148">
    <property type="entry name" value="CHROMO DOMAIN-CONTAINING PROTEIN"/>
    <property type="match status" value="1"/>
</dbReference>
<evidence type="ECO:0000313" key="3">
    <source>
        <dbReference type="RefSeq" id="XP_009785417.1"/>
    </source>
</evidence>
<dbReference type="Pfam" id="PF24626">
    <property type="entry name" value="SH3_Tf2-1"/>
    <property type="match status" value="1"/>
</dbReference>
<name>A0A1U7WZT7_NICSY</name>
<organism evidence="2 3">
    <name type="scientific">Nicotiana sylvestris</name>
    <name type="common">Wood tobacco</name>
    <name type="synonym">South American tobacco</name>
    <dbReference type="NCBI Taxonomy" id="4096"/>
    <lineage>
        <taxon>Eukaryota</taxon>
        <taxon>Viridiplantae</taxon>
        <taxon>Streptophyta</taxon>
        <taxon>Embryophyta</taxon>
        <taxon>Tracheophyta</taxon>
        <taxon>Spermatophyta</taxon>
        <taxon>Magnoliopsida</taxon>
        <taxon>eudicotyledons</taxon>
        <taxon>Gunneridae</taxon>
        <taxon>Pentapetalae</taxon>
        <taxon>asterids</taxon>
        <taxon>lamiids</taxon>
        <taxon>Solanales</taxon>
        <taxon>Solanaceae</taxon>
        <taxon>Nicotianoideae</taxon>
        <taxon>Nicotianeae</taxon>
        <taxon>Nicotiana</taxon>
    </lineage>
</organism>
<dbReference type="RefSeq" id="XP_009785417.1">
    <property type="nucleotide sequence ID" value="XM_009787115.1"/>
</dbReference>
<gene>
    <name evidence="3" type="primary">LOC104233684</name>
</gene>
<dbReference type="Proteomes" id="UP000189701">
    <property type="component" value="Unplaced"/>
</dbReference>
<evidence type="ECO:0000259" key="1">
    <source>
        <dbReference type="Pfam" id="PF24626"/>
    </source>
</evidence>
<dbReference type="AlphaFoldDB" id="A0A1U7WZT7"/>
<sequence length="126" mass="14590">MGFGKKEKLSPRQNGPFEILKKVGEMAYRLALPSSLSGVHLVFHVSILWNYYSDSPYVLDFSSVQLDKDLTYVEEPVATLDTQVQNLRSKNIVSVKVQWRGPLVKDANWQTEHDMWRRYPHLLALQ</sequence>
<dbReference type="PANTHER" id="PTHR46148:SF60">
    <property type="entry name" value="CHROMO DOMAIN-CONTAINING PROTEIN"/>
    <property type="match status" value="1"/>
</dbReference>
<reference evidence="3" key="2">
    <citation type="submission" date="2025-08" db="UniProtKB">
        <authorList>
            <consortium name="RefSeq"/>
        </authorList>
    </citation>
    <scope>IDENTIFICATION</scope>
    <source>
        <tissue evidence="3">Leaf</tissue>
    </source>
</reference>
<feature type="domain" description="Tf2-1-like SH3-like" evidence="1">
    <location>
        <begin position="3"/>
        <end position="51"/>
    </location>
</feature>
<dbReference type="InterPro" id="IPR056924">
    <property type="entry name" value="SH3_Tf2-1"/>
</dbReference>
<proteinExistence type="predicted"/>
<accession>A0A1U7WZT7</accession>
<feature type="non-terminal residue" evidence="3">
    <location>
        <position position="126"/>
    </location>
</feature>